<feature type="domain" description="TonB-dependent receptor plug" evidence="12">
    <location>
        <begin position="43"/>
        <end position="153"/>
    </location>
</feature>
<evidence type="ECO:0000256" key="1">
    <source>
        <dbReference type="ARBA" id="ARBA00004571"/>
    </source>
</evidence>
<dbReference type="SUPFAM" id="SSF56935">
    <property type="entry name" value="Porins"/>
    <property type="match status" value="1"/>
</dbReference>
<keyword evidence="3 8" id="KW-1134">Transmembrane beta strand</keyword>
<dbReference type="Proteomes" id="UP000553706">
    <property type="component" value="Unassembled WGS sequence"/>
</dbReference>
<evidence type="ECO:0000313" key="13">
    <source>
        <dbReference type="EMBL" id="MBB5372177.1"/>
    </source>
</evidence>
<dbReference type="InterPro" id="IPR000531">
    <property type="entry name" value="Beta-barrel_TonB"/>
</dbReference>
<dbReference type="InterPro" id="IPR037066">
    <property type="entry name" value="Plug_dom_sf"/>
</dbReference>
<feature type="domain" description="TonB-dependent receptor-like beta-barrel" evidence="11">
    <location>
        <begin position="213"/>
        <end position="734"/>
    </location>
</feature>
<keyword evidence="7 8" id="KW-0998">Cell outer membrane</keyword>
<dbReference type="GO" id="GO:0044718">
    <property type="term" value="P:siderophore transmembrane transport"/>
    <property type="evidence" value="ECO:0007669"/>
    <property type="project" value="TreeGrafter"/>
</dbReference>
<protein>
    <submittedName>
        <fullName evidence="13">Outer membrane receptor protein involved in Fe transport</fullName>
    </submittedName>
</protein>
<dbReference type="PANTHER" id="PTHR30069">
    <property type="entry name" value="TONB-DEPENDENT OUTER MEMBRANE RECEPTOR"/>
    <property type="match status" value="1"/>
</dbReference>
<evidence type="ECO:0000256" key="10">
    <source>
        <dbReference type="SAM" id="SignalP"/>
    </source>
</evidence>
<dbReference type="GO" id="GO:0009279">
    <property type="term" value="C:cell outer membrane"/>
    <property type="evidence" value="ECO:0007669"/>
    <property type="project" value="UniProtKB-SubCell"/>
</dbReference>
<evidence type="ECO:0000256" key="9">
    <source>
        <dbReference type="RuleBase" id="RU003357"/>
    </source>
</evidence>
<reference evidence="13 14" key="1">
    <citation type="submission" date="2020-08" db="EMBL/GenBank/DDBJ databases">
        <title>Genomic Encyclopedia of Type Strains, Phase IV (KMG-IV): sequencing the most valuable type-strain genomes for metagenomic binning, comparative biology and taxonomic classification.</title>
        <authorList>
            <person name="Goeker M."/>
        </authorList>
    </citation>
    <scope>NUCLEOTIDE SEQUENCE [LARGE SCALE GENOMIC DNA]</scope>
    <source>
        <strain evidence="13 14">DSM 27026</strain>
    </source>
</reference>
<evidence type="ECO:0000259" key="12">
    <source>
        <dbReference type="Pfam" id="PF07715"/>
    </source>
</evidence>
<keyword evidence="2 8" id="KW-0813">Transport</keyword>
<proteinExistence type="inferred from homology"/>
<evidence type="ECO:0000313" key="14">
    <source>
        <dbReference type="Proteomes" id="UP000553706"/>
    </source>
</evidence>
<comment type="similarity">
    <text evidence="8 9">Belongs to the TonB-dependent receptor family.</text>
</comment>
<evidence type="ECO:0000256" key="4">
    <source>
        <dbReference type="ARBA" id="ARBA00022692"/>
    </source>
</evidence>
<dbReference type="GO" id="GO:0015344">
    <property type="term" value="F:siderophore uptake transmembrane transporter activity"/>
    <property type="evidence" value="ECO:0007669"/>
    <property type="project" value="TreeGrafter"/>
</dbReference>
<keyword evidence="4 8" id="KW-0812">Transmembrane</keyword>
<keyword evidence="10" id="KW-0732">Signal</keyword>
<dbReference type="Pfam" id="PF07715">
    <property type="entry name" value="Plug"/>
    <property type="match status" value="1"/>
</dbReference>
<keyword evidence="14" id="KW-1185">Reference proteome</keyword>
<comment type="subcellular location">
    <subcellularLocation>
        <location evidence="1 8">Cell outer membrane</location>
        <topology evidence="1 8">Multi-pass membrane protein</topology>
    </subcellularLocation>
</comment>
<dbReference type="Pfam" id="PF00593">
    <property type="entry name" value="TonB_dep_Rec_b-barrel"/>
    <property type="match status" value="1"/>
</dbReference>
<evidence type="ECO:0000256" key="8">
    <source>
        <dbReference type="PROSITE-ProRule" id="PRU01360"/>
    </source>
</evidence>
<dbReference type="InterPro" id="IPR012910">
    <property type="entry name" value="Plug_dom"/>
</dbReference>
<feature type="signal peptide" evidence="10">
    <location>
        <begin position="1"/>
        <end position="19"/>
    </location>
</feature>
<name>A0A840VBF8_9PROT</name>
<dbReference type="EMBL" id="JACHFJ010000001">
    <property type="protein sequence ID" value="MBB5372177.1"/>
    <property type="molecule type" value="Genomic_DNA"/>
</dbReference>
<dbReference type="InterPro" id="IPR039426">
    <property type="entry name" value="TonB-dep_rcpt-like"/>
</dbReference>
<sequence length="784" mass="82784">MRYAGLPLILLAGAAPAWAQEQAVPGEIVVHTAPAAGAVIDERKWPHPVHTLNRSQLKPNGTASLTEALTQELPGVTQTQSQGNPYQADIFYHGFEISPIQGTPAGLSVYVDGARFNAPFGDIAIWSLLPNEAIASLSVQDGNPADGLNALGGAVDVRMKNGFTDPGGEISLSGGSFGRVEGNLEYGGQRGNTAAYLDVSATHEGGWRDGQSSDIQNFYGDLGWRGDNTELHINVTVAHSALNGPGSVPEDVLNLDPSAQFTGPNRIDDKYVKLAATLSHRFSNTLSMNLTGYIENLHEGLTNGNGPNDTPCGPGPNEGYLCQGDGTVATGVGGAPIPAYLGDNAVNYGQLAENSTNTNAFGLAGQFTNTAKLLGHGNTLTAGLSLDGAYTMYGAVAYDGALGLNSRVYYTPSGAPNPGYAVDEPGTVPTRVGIRNVYYGAYLSDTFDLTNRLSLTAAGRLNLAQIDLHNQLPADPNAAGGGLNGQHYFSHFNPAVGLSYQLTPELTAYAGWSEQNAAPTPAELSCASPEDACTMANFMSGDPPLKQLVTREVQAGLRGITLAPGGGLLTYTLDLYRSVTNDDIEFLQSPLNPQGAGYFANIGNVRRQGVELGLGYEAARWHAYLNYSFTDATYQTQYIVSSAYNPGADPNGNTTVYPGDHLPGVPRHVVKAGVTYDITPRWSIGLNGTAQSSQYLAGDAANLQKPLPGSVVLNLTSSYWVTRRLQVFGTIENLLDQTYYAYGTFSPTSGNGGVYVAQAPNYSNPRSYSIGAPIGVYVGLRYKL</sequence>
<evidence type="ECO:0000256" key="7">
    <source>
        <dbReference type="ARBA" id="ARBA00023237"/>
    </source>
</evidence>
<evidence type="ECO:0000259" key="11">
    <source>
        <dbReference type="Pfam" id="PF00593"/>
    </source>
</evidence>
<dbReference type="PANTHER" id="PTHR30069:SF39">
    <property type="entry name" value="BLL6183 PROTEIN"/>
    <property type="match status" value="1"/>
</dbReference>
<keyword evidence="6 8" id="KW-0472">Membrane</keyword>
<evidence type="ECO:0000256" key="3">
    <source>
        <dbReference type="ARBA" id="ARBA00022452"/>
    </source>
</evidence>
<keyword evidence="13" id="KW-0675">Receptor</keyword>
<gene>
    <name evidence="13" type="ORF">HNP71_000401</name>
</gene>
<comment type="caution">
    <text evidence="13">The sequence shown here is derived from an EMBL/GenBank/DDBJ whole genome shotgun (WGS) entry which is preliminary data.</text>
</comment>
<dbReference type="RefSeq" id="WP_183265164.1">
    <property type="nucleotide sequence ID" value="NZ_JACHFJ010000001.1"/>
</dbReference>
<feature type="chain" id="PRO_5032289710" evidence="10">
    <location>
        <begin position="20"/>
        <end position="784"/>
    </location>
</feature>
<accession>A0A840VBF8</accession>
<evidence type="ECO:0000256" key="2">
    <source>
        <dbReference type="ARBA" id="ARBA00022448"/>
    </source>
</evidence>
<dbReference type="PROSITE" id="PS52016">
    <property type="entry name" value="TONB_DEPENDENT_REC_3"/>
    <property type="match status" value="1"/>
</dbReference>
<organism evidence="13 14">
    <name type="scientific">Acidocella aromatica</name>
    <dbReference type="NCBI Taxonomy" id="1303579"/>
    <lineage>
        <taxon>Bacteria</taxon>
        <taxon>Pseudomonadati</taxon>
        <taxon>Pseudomonadota</taxon>
        <taxon>Alphaproteobacteria</taxon>
        <taxon>Acetobacterales</taxon>
        <taxon>Acidocellaceae</taxon>
        <taxon>Acidocella</taxon>
    </lineage>
</organism>
<dbReference type="AlphaFoldDB" id="A0A840VBF8"/>
<keyword evidence="5 9" id="KW-0798">TonB box</keyword>
<evidence type="ECO:0000256" key="6">
    <source>
        <dbReference type="ARBA" id="ARBA00023136"/>
    </source>
</evidence>
<evidence type="ECO:0000256" key="5">
    <source>
        <dbReference type="ARBA" id="ARBA00023077"/>
    </source>
</evidence>
<dbReference type="Gene3D" id="2.40.170.20">
    <property type="entry name" value="TonB-dependent receptor, beta-barrel domain"/>
    <property type="match status" value="1"/>
</dbReference>
<dbReference type="InterPro" id="IPR036942">
    <property type="entry name" value="Beta-barrel_TonB_sf"/>
</dbReference>
<dbReference type="Gene3D" id="2.170.130.10">
    <property type="entry name" value="TonB-dependent receptor, plug domain"/>
    <property type="match status" value="1"/>
</dbReference>